<keyword evidence="11" id="KW-1185">Reference proteome</keyword>
<dbReference type="OrthoDB" id="10042277at2759"/>
<dbReference type="Proteomes" id="UP000681722">
    <property type="component" value="Unassembled WGS sequence"/>
</dbReference>
<evidence type="ECO:0000259" key="8">
    <source>
        <dbReference type="Pfam" id="PF03941"/>
    </source>
</evidence>
<sequence>MKLRSHEILVSNRKENDKQTSSFKTFRKNLFKKKLSIPKQTNQQHLHKKIPHYFRKSILRFLVESTNNIHSQVSSTNEDLILYKDNNQIVVPPPLPPSLPSKMIRRTPLMGVQALNKQKILRRTNSVHIRSITKEQEKPIIEIQSLDDTALDSNNYDMTVLEMEKYNDHHLETITKKRIPRWARKNELQVAIVNQVYFQRNPSEIFGSCSNSHLKNMLDSLLHNIDDNRNSHDSIMTITRF</sequence>
<feature type="compositionally biased region" description="Basic and acidic residues" evidence="7">
    <location>
        <begin position="1"/>
        <end position="18"/>
    </location>
</feature>
<name>A0A813RXA9_9BILA</name>
<evidence type="ECO:0000256" key="4">
    <source>
        <dbReference type="ARBA" id="ARBA00022490"/>
    </source>
</evidence>
<keyword evidence="6" id="KW-0539">Nucleus</keyword>
<evidence type="ECO:0000256" key="6">
    <source>
        <dbReference type="ARBA" id="ARBA00023242"/>
    </source>
</evidence>
<accession>A0A813RXA9</accession>
<dbReference type="EMBL" id="CAJOBC010000330">
    <property type="protein sequence ID" value="CAF3572399.1"/>
    <property type="molecule type" value="Genomic_DNA"/>
</dbReference>
<comment type="caution">
    <text evidence="9">The sequence shown here is derived from an EMBL/GenBank/DDBJ whole genome shotgun (WGS) entry which is preliminary data.</text>
</comment>
<proteinExistence type="inferred from homology"/>
<organism evidence="9 11">
    <name type="scientific">Didymodactylos carnosus</name>
    <dbReference type="NCBI Taxonomy" id="1234261"/>
    <lineage>
        <taxon>Eukaryota</taxon>
        <taxon>Metazoa</taxon>
        <taxon>Spiralia</taxon>
        <taxon>Gnathifera</taxon>
        <taxon>Rotifera</taxon>
        <taxon>Eurotatoria</taxon>
        <taxon>Bdelloidea</taxon>
        <taxon>Philodinida</taxon>
        <taxon>Philodinidae</taxon>
        <taxon>Didymodactylos</taxon>
    </lineage>
</organism>
<evidence type="ECO:0000256" key="5">
    <source>
        <dbReference type="ARBA" id="ARBA00023212"/>
    </source>
</evidence>
<protein>
    <recommendedName>
        <fullName evidence="8">Inner centromere protein ARK-binding domain-containing protein</fullName>
    </recommendedName>
</protein>
<evidence type="ECO:0000256" key="7">
    <source>
        <dbReference type="SAM" id="MobiDB-lite"/>
    </source>
</evidence>
<comment type="similarity">
    <text evidence="3">Belongs to the INCENP family.</text>
</comment>
<evidence type="ECO:0000313" key="9">
    <source>
        <dbReference type="EMBL" id="CAF0788356.1"/>
    </source>
</evidence>
<evidence type="ECO:0000256" key="3">
    <source>
        <dbReference type="ARBA" id="ARBA00010042"/>
    </source>
</evidence>
<dbReference type="InterPro" id="IPR005635">
    <property type="entry name" value="Inner_centromere_prot_ARK-bd"/>
</dbReference>
<feature type="region of interest" description="Disordered" evidence="7">
    <location>
        <begin position="1"/>
        <end position="21"/>
    </location>
</feature>
<feature type="domain" description="Inner centromere protein ARK-binding" evidence="8">
    <location>
        <begin position="172"/>
        <end position="215"/>
    </location>
</feature>
<dbReference type="GO" id="GO:0005819">
    <property type="term" value="C:spindle"/>
    <property type="evidence" value="ECO:0007669"/>
    <property type="project" value="UniProtKB-SubCell"/>
</dbReference>
<reference evidence="9" key="1">
    <citation type="submission" date="2021-02" db="EMBL/GenBank/DDBJ databases">
        <authorList>
            <person name="Nowell W R."/>
        </authorList>
    </citation>
    <scope>NUCLEOTIDE SEQUENCE</scope>
</reference>
<keyword evidence="4" id="KW-0963">Cytoplasm</keyword>
<evidence type="ECO:0000256" key="2">
    <source>
        <dbReference type="ARBA" id="ARBA00004186"/>
    </source>
</evidence>
<dbReference type="GO" id="GO:0005634">
    <property type="term" value="C:nucleus"/>
    <property type="evidence" value="ECO:0007669"/>
    <property type="project" value="UniProtKB-SubCell"/>
</dbReference>
<evidence type="ECO:0000313" key="11">
    <source>
        <dbReference type="Proteomes" id="UP000663829"/>
    </source>
</evidence>
<dbReference type="Pfam" id="PF03941">
    <property type="entry name" value="INCENP_ARK-bind"/>
    <property type="match status" value="1"/>
</dbReference>
<dbReference type="EMBL" id="CAJNOQ010000330">
    <property type="protein sequence ID" value="CAF0788356.1"/>
    <property type="molecule type" value="Genomic_DNA"/>
</dbReference>
<evidence type="ECO:0000256" key="1">
    <source>
        <dbReference type="ARBA" id="ARBA00004123"/>
    </source>
</evidence>
<dbReference type="AlphaFoldDB" id="A0A813RXA9"/>
<evidence type="ECO:0000313" key="10">
    <source>
        <dbReference type="EMBL" id="CAF3572399.1"/>
    </source>
</evidence>
<dbReference type="Gene3D" id="6.10.250.2990">
    <property type="match status" value="1"/>
</dbReference>
<keyword evidence="5" id="KW-0206">Cytoskeleton</keyword>
<comment type="subcellular location">
    <subcellularLocation>
        <location evidence="2">Cytoplasm</location>
        <location evidence="2">Cytoskeleton</location>
        <location evidence="2">Spindle</location>
    </subcellularLocation>
    <subcellularLocation>
        <location evidence="1">Nucleus</location>
    </subcellularLocation>
</comment>
<dbReference type="Proteomes" id="UP000663829">
    <property type="component" value="Unassembled WGS sequence"/>
</dbReference>
<gene>
    <name evidence="9" type="ORF">GPM918_LOCUS2862</name>
    <name evidence="10" type="ORF">SRO942_LOCUS2862</name>
</gene>